<reference evidence="1" key="1">
    <citation type="submission" date="2018-05" db="EMBL/GenBank/DDBJ databases">
        <authorList>
            <person name="Lanie J.A."/>
            <person name="Ng W.-L."/>
            <person name="Kazmierczak K.M."/>
            <person name="Andrzejewski T.M."/>
            <person name="Davidsen T.M."/>
            <person name="Wayne K.J."/>
            <person name="Tettelin H."/>
            <person name="Glass J.I."/>
            <person name="Rusch D."/>
            <person name="Podicherti R."/>
            <person name="Tsui H.-C.T."/>
            <person name="Winkler M.E."/>
        </authorList>
    </citation>
    <scope>NUCLEOTIDE SEQUENCE</scope>
</reference>
<gene>
    <name evidence="1" type="ORF">METZ01_LOCUS320628</name>
</gene>
<protein>
    <submittedName>
        <fullName evidence="1">Uncharacterized protein</fullName>
    </submittedName>
</protein>
<name>A0A382P2Z0_9ZZZZ</name>
<dbReference type="EMBL" id="UINC01104546">
    <property type="protein sequence ID" value="SVC67774.1"/>
    <property type="molecule type" value="Genomic_DNA"/>
</dbReference>
<dbReference type="AlphaFoldDB" id="A0A382P2Z0"/>
<accession>A0A382P2Z0</accession>
<sequence length="100" mass="11579">MRINKFIVIDKQEDLPTESEMLSKLHCTTKLEEFIMPNGDIIVACEDIKINAPDMPVNLKASEMYYKEAIQGDCPDTKKQIEYKETIHGHCYLIKKGVRF</sequence>
<organism evidence="1">
    <name type="scientific">marine metagenome</name>
    <dbReference type="NCBI Taxonomy" id="408172"/>
    <lineage>
        <taxon>unclassified sequences</taxon>
        <taxon>metagenomes</taxon>
        <taxon>ecological metagenomes</taxon>
    </lineage>
</organism>
<proteinExistence type="predicted"/>
<evidence type="ECO:0000313" key="1">
    <source>
        <dbReference type="EMBL" id="SVC67774.1"/>
    </source>
</evidence>